<proteinExistence type="predicted"/>
<organism evidence="2">
    <name type="scientific">Burkholderia orbicola (strain AU 1054)</name>
    <dbReference type="NCBI Taxonomy" id="331271"/>
    <lineage>
        <taxon>Bacteria</taxon>
        <taxon>Pseudomonadati</taxon>
        <taxon>Pseudomonadota</taxon>
        <taxon>Betaproteobacteria</taxon>
        <taxon>Burkholderiales</taxon>
        <taxon>Burkholderiaceae</taxon>
        <taxon>Burkholderia</taxon>
        <taxon>Burkholderia cepacia complex</taxon>
        <taxon>Burkholderia orbicola</taxon>
    </lineage>
</organism>
<sequence>MKIQSTRWFTLDQYAPVRDGWYEVRLVSGDTAFAKFGDGEWTEKPMLTFTRWRGLCSDPAKSSDQETLAVDATADATAAKGVRDAWDTFFPGVGDAQHKPLADVHSDHPRRIAIS</sequence>
<gene>
    <name evidence="2" type="ordered locus">Bcen_5279</name>
</gene>
<accession>A0A0H2XZP0</accession>
<feature type="region of interest" description="Disordered" evidence="1">
    <location>
        <begin position="95"/>
        <end position="115"/>
    </location>
</feature>
<dbReference type="HOGENOM" id="CLU_2166246_0_0_4"/>
<dbReference type="AlphaFoldDB" id="A0A0H2XZP0"/>
<feature type="compositionally biased region" description="Basic and acidic residues" evidence="1">
    <location>
        <begin position="96"/>
        <end position="115"/>
    </location>
</feature>
<protein>
    <submittedName>
        <fullName evidence="2">Uncharacterized protein</fullName>
    </submittedName>
</protein>
<evidence type="ECO:0000256" key="1">
    <source>
        <dbReference type="SAM" id="MobiDB-lite"/>
    </source>
</evidence>
<evidence type="ECO:0000313" key="2">
    <source>
        <dbReference type="EMBL" id="ABF80153.1"/>
    </source>
</evidence>
<dbReference type="EMBL" id="CP000379">
    <property type="protein sequence ID" value="ABF80153.1"/>
    <property type="molecule type" value="Genomic_DNA"/>
</dbReference>
<reference evidence="2" key="1">
    <citation type="submission" date="2006-05" db="EMBL/GenBank/DDBJ databases">
        <title>Complete sequence of chromosome 2 of Burkholderia cenocepacia AU 1054.</title>
        <authorList>
            <consortium name="US DOE Joint Genome Institute"/>
            <person name="Copeland A."/>
            <person name="Lucas S."/>
            <person name="Lapidus A."/>
            <person name="Barry K."/>
            <person name="Detter J.C."/>
            <person name="Glavina del Rio T."/>
            <person name="Hammon N."/>
            <person name="Israni S."/>
            <person name="Dalin E."/>
            <person name="Tice H."/>
            <person name="Pitluck S."/>
            <person name="Chain P."/>
            <person name="Malfatti S."/>
            <person name="Shin M."/>
            <person name="Vergez L."/>
            <person name="Schmutz J."/>
            <person name="Larimer F."/>
            <person name="Land M."/>
            <person name="Hauser L."/>
            <person name="Kyrpides N."/>
            <person name="Lykidis A."/>
            <person name="LiPuma J.J."/>
            <person name="Konstantinidis K."/>
            <person name="Tiedje J.M."/>
            <person name="Richardson P."/>
        </authorList>
    </citation>
    <scope>NUCLEOTIDE SEQUENCE [LARGE SCALE GENOMIC DNA]</scope>
    <source>
        <strain evidence="2">AU 1054</strain>
    </source>
</reference>
<name>A0A0H2XZP0_BURO1</name>